<dbReference type="InterPro" id="IPR014729">
    <property type="entry name" value="Rossmann-like_a/b/a_fold"/>
</dbReference>
<keyword evidence="16" id="KW-1185">Reference proteome</keyword>
<comment type="similarity">
    <text evidence="3">Belongs to the DNA photolyase class-2 family.</text>
</comment>
<comment type="cofactor">
    <cofactor evidence="2">
        <name>FAD</name>
        <dbReference type="ChEBI" id="CHEBI:57692"/>
    </cofactor>
</comment>
<dbReference type="InterPro" id="IPR036155">
    <property type="entry name" value="Crypto/Photolyase_N_sf"/>
</dbReference>
<dbReference type="InterPro" id="IPR036134">
    <property type="entry name" value="Crypto/Photolyase_FAD-like_sf"/>
</dbReference>
<accession>A0A1Q2MDX7</accession>
<comment type="catalytic activity">
    <reaction evidence="13">
        <text>cyclobutadipyrimidine (in DNA) = 2 pyrimidine residues (in DNA).</text>
        <dbReference type="EC" id="4.1.99.3"/>
    </reaction>
</comment>
<organism evidence="15 16">
    <name type="scientific">Limihaloglobus sulfuriphilus</name>
    <dbReference type="NCBI Taxonomy" id="1851148"/>
    <lineage>
        <taxon>Bacteria</taxon>
        <taxon>Pseudomonadati</taxon>
        <taxon>Planctomycetota</taxon>
        <taxon>Phycisphaerae</taxon>
        <taxon>Sedimentisphaerales</taxon>
        <taxon>Sedimentisphaeraceae</taxon>
        <taxon>Limihaloglobus</taxon>
    </lineage>
</organism>
<comment type="cofactor">
    <cofactor evidence="1">
        <name>(6R)-5,10-methylene-5,6,7,8-tetrahydrofolate</name>
        <dbReference type="ChEBI" id="CHEBI:15636"/>
    </cofactor>
</comment>
<evidence type="ECO:0000256" key="8">
    <source>
        <dbReference type="ARBA" id="ARBA00022827"/>
    </source>
</evidence>
<evidence type="ECO:0000256" key="1">
    <source>
        <dbReference type="ARBA" id="ARBA00001932"/>
    </source>
</evidence>
<dbReference type="SUPFAM" id="SSF52425">
    <property type="entry name" value="Cryptochrome/photolyase, N-terminal domain"/>
    <property type="match status" value="1"/>
</dbReference>
<evidence type="ECO:0000256" key="4">
    <source>
        <dbReference type="ARBA" id="ARBA00013149"/>
    </source>
</evidence>
<evidence type="ECO:0000256" key="2">
    <source>
        <dbReference type="ARBA" id="ARBA00001974"/>
    </source>
</evidence>
<keyword evidence="7" id="KW-0227">DNA damage</keyword>
<dbReference type="EMBL" id="CP019646">
    <property type="protein sequence ID" value="AQQ70906.1"/>
    <property type="molecule type" value="Genomic_DNA"/>
</dbReference>
<dbReference type="AlphaFoldDB" id="A0A1Q2MDX7"/>
<keyword evidence="10" id="KW-0234">DNA repair</keyword>
<evidence type="ECO:0000256" key="12">
    <source>
        <dbReference type="ARBA" id="ARBA00031671"/>
    </source>
</evidence>
<dbReference type="Gene3D" id="1.10.579.10">
    <property type="entry name" value="DNA Cyclobutane Dipyrimidine Photolyase, subunit A, domain 3"/>
    <property type="match status" value="1"/>
</dbReference>
<dbReference type="STRING" id="1851148.SMSP2_01268"/>
<sequence length="449" mass="52088">MTEKERLTPLNTKDANAGGDYVLYWMQASQRAAFNPALQHAIERANSHKKPLFVVFCLVEDFPDAGAKHYRFMLEGLLETEEMLRKQGIKFILTRSEPPETVSRLSESAVEIITDRGYLAIERKWRSKLKRDCRCRLTEVDANVVVPVEVASGKQEYSAATIRKKITSRLGQFLVKPETTVPEISSLSVPFALKRSKDIGKLLESKRYQRETAPVFRGGFSEANKHLKHFISHNLTDYASSSNDPSNDIQSRLSPYLHFGQISPVYIALEVKNSRSNKDSIDSYLEQLIVRRELAFNFVWYNKNYDKYSCLPAWARASLNKHKEDKREYVYTYKQLENSQTHDPYWNAAQKELLKTGKMHGYMRMYWGKKIIEWTRSPKTAYRTALKLNNSYELDGRDPNGFTGVAWCFGLHDRPWTQRDIFGNVRYMNAAGLKRKFDIEKYVERVNSL</sequence>
<evidence type="ECO:0000256" key="5">
    <source>
        <dbReference type="ARBA" id="ARBA00014046"/>
    </source>
</evidence>
<evidence type="ECO:0000259" key="14">
    <source>
        <dbReference type="PROSITE" id="PS51645"/>
    </source>
</evidence>
<evidence type="ECO:0000256" key="9">
    <source>
        <dbReference type="ARBA" id="ARBA00023125"/>
    </source>
</evidence>
<feature type="domain" description="Photolyase/cryptochrome alpha/beta" evidence="14">
    <location>
        <begin position="20"/>
        <end position="148"/>
    </location>
</feature>
<evidence type="ECO:0000256" key="3">
    <source>
        <dbReference type="ARBA" id="ARBA00006409"/>
    </source>
</evidence>
<dbReference type="InterPro" id="IPR006050">
    <property type="entry name" value="DNA_photolyase_N"/>
</dbReference>
<evidence type="ECO:0000313" key="15">
    <source>
        <dbReference type="EMBL" id="AQQ70906.1"/>
    </source>
</evidence>
<dbReference type="RefSeq" id="WP_146683138.1">
    <property type="nucleotide sequence ID" value="NZ_CP019646.1"/>
</dbReference>
<evidence type="ECO:0000256" key="7">
    <source>
        <dbReference type="ARBA" id="ARBA00022763"/>
    </source>
</evidence>
<keyword evidence="8" id="KW-0274">FAD</keyword>
<dbReference type="GO" id="GO:0000719">
    <property type="term" value="P:photoreactive repair"/>
    <property type="evidence" value="ECO:0007669"/>
    <property type="project" value="TreeGrafter"/>
</dbReference>
<dbReference type="InterPro" id="IPR052219">
    <property type="entry name" value="Photolyase_Class-2"/>
</dbReference>
<dbReference type="EC" id="4.1.99.3" evidence="4"/>
<dbReference type="GO" id="GO:0003904">
    <property type="term" value="F:deoxyribodipyrimidine photo-lyase activity"/>
    <property type="evidence" value="ECO:0007669"/>
    <property type="project" value="UniProtKB-EC"/>
</dbReference>
<gene>
    <name evidence="15" type="ORF">SMSP2_01268</name>
</gene>
<dbReference type="PANTHER" id="PTHR10211">
    <property type="entry name" value="DEOXYRIBODIPYRIMIDINE PHOTOLYASE"/>
    <property type="match status" value="1"/>
</dbReference>
<evidence type="ECO:0000256" key="13">
    <source>
        <dbReference type="ARBA" id="ARBA00033999"/>
    </source>
</evidence>
<name>A0A1Q2MDX7_9BACT</name>
<dbReference type="Gene3D" id="1.25.40.80">
    <property type="match status" value="1"/>
</dbReference>
<dbReference type="Pfam" id="PF00875">
    <property type="entry name" value="DNA_photolyase"/>
    <property type="match status" value="1"/>
</dbReference>
<evidence type="ECO:0000313" key="16">
    <source>
        <dbReference type="Proteomes" id="UP000188181"/>
    </source>
</evidence>
<dbReference type="FunFam" id="1.10.579.10:FF:000002">
    <property type="entry name" value="Deoxyribodipyrimidine photolyase"/>
    <property type="match status" value="1"/>
</dbReference>
<proteinExistence type="inferred from homology"/>
<protein>
    <recommendedName>
        <fullName evidence="5">Deoxyribodipyrimidine photo-lyase</fullName>
        <ecNumber evidence="4">4.1.99.3</ecNumber>
    </recommendedName>
    <alternativeName>
        <fullName evidence="12">DNA photolyase</fullName>
    </alternativeName>
</protein>
<keyword evidence="11 15" id="KW-0456">Lyase</keyword>
<dbReference type="KEGG" id="pbas:SMSP2_01268"/>
<evidence type="ECO:0000256" key="6">
    <source>
        <dbReference type="ARBA" id="ARBA00022630"/>
    </source>
</evidence>
<evidence type="ECO:0000256" key="10">
    <source>
        <dbReference type="ARBA" id="ARBA00023204"/>
    </source>
</evidence>
<dbReference type="PROSITE" id="PS51645">
    <property type="entry name" value="PHR_CRY_ALPHA_BETA"/>
    <property type="match status" value="1"/>
</dbReference>
<dbReference type="OrthoDB" id="9772484at2"/>
<evidence type="ECO:0000256" key="11">
    <source>
        <dbReference type="ARBA" id="ARBA00023239"/>
    </source>
</evidence>
<reference evidence="16" key="1">
    <citation type="submission" date="2017-02" db="EMBL/GenBank/DDBJ databases">
        <title>Comparative genomics and description of representatives of a novel lineage of planctomycetes thriving in anoxic sediments.</title>
        <authorList>
            <person name="Spring S."/>
            <person name="Bunk B."/>
            <person name="Sproer C."/>
        </authorList>
    </citation>
    <scope>NUCLEOTIDE SEQUENCE [LARGE SCALE GENOMIC DNA]</scope>
    <source>
        <strain evidence="16">SM-Chi-D1</strain>
    </source>
</reference>
<keyword evidence="9" id="KW-0238">DNA-binding</keyword>
<dbReference type="GO" id="GO:0003677">
    <property type="term" value="F:DNA binding"/>
    <property type="evidence" value="ECO:0007669"/>
    <property type="project" value="UniProtKB-KW"/>
</dbReference>
<dbReference type="Gene3D" id="3.40.50.620">
    <property type="entry name" value="HUPs"/>
    <property type="match status" value="1"/>
</dbReference>
<dbReference type="SUPFAM" id="SSF48173">
    <property type="entry name" value="Cryptochrome/photolyase FAD-binding domain"/>
    <property type="match status" value="1"/>
</dbReference>
<keyword evidence="6" id="KW-0285">Flavoprotein</keyword>
<dbReference type="PANTHER" id="PTHR10211:SF0">
    <property type="entry name" value="DEOXYRIBODIPYRIMIDINE PHOTO-LYASE"/>
    <property type="match status" value="1"/>
</dbReference>
<dbReference type="Proteomes" id="UP000188181">
    <property type="component" value="Chromosome"/>
</dbReference>